<gene>
    <name evidence="1" type="ORF">CORMATOL_02406</name>
</gene>
<dbReference type="HOGENOM" id="CLU_3268734_0_0_11"/>
<dbReference type="AlphaFoldDB" id="C0E5X4"/>
<dbReference type="EMBL" id="ACEB01000038">
    <property type="protein sequence ID" value="EEG26089.1"/>
    <property type="molecule type" value="Genomic_DNA"/>
</dbReference>
<evidence type="ECO:0000313" key="1">
    <source>
        <dbReference type="EMBL" id="EEG26089.1"/>
    </source>
</evidence>
<organism evidence="1 2">
    <name type="scientific">Corynebacterium matruchotii ATCC 33806</name>
    <dbReference type="NCBI Taxonomy" id="566549"/>
    <lineage>
        <taxon>Bacteria</taxon>
        <taxon>Bacillati</taxon>
        <taxon>Actinomycetota</taxon>
        <taxon>Actinomycetes</taxon>
        <taxon>Mycobacteriales</taxon>
        <taxon>Corynebacteriaceae</taxon>
        <taxon>Corynebacterium</taxon>
    </lineage>
</organism>
<reference evidence="1 2" key="1">
    <citation type="submission" date="2009-01" db="EMBL/GenBank/DDBJ databases">
        <authorList>
            <person name="Fulton L."/>
            <person name="Clifton S."/>
            <person name="Chinwalla A.T."/>
            <person name="Mitreva M."/>
            <person name="Sodergren E."/>
            <person name="Weinstock G."/>
            <person name="Clifton S."/>
            <person name="Dooling D.J."/>
            <person name="Fulton B."/>
            <person name="Minx P."/>
            <person name="Pepin K.H."/>
            <person name="Johnson M."/>
            <person name="Bhonagiri V."/>
            <person name="Nash W.E."/>
            <person name="Mardis E.R."/>
            <person name="Wilson R.K."/>
        </authorList>
    </citation>
    <scope>NUCLEOTIDE SEQUENCE [LARGE SCALE GENOMIC DNA]</scope>
    <source>
        <strain evidence="1 2">ATCC 33806</strain>
    </source>
</reference>
<protein>
    <submittedName>
        <fullName evidence="1">Uncharacterized protein</fullName>
    </submittedName>
</protein>
<name>C0E5X4_9CORY</name>
<accession>C0E5X4</accession>
<proteinExistence type="predicted"/>
<dbReference type="Proteomes" id="UP000006247">
    <property type="component" value="Unassembled WGS sequence"/>
</dbReference>
<evidence type="ECO:0000313" key="2">
    <source>
        <dbReference type="Proteomes" id="UP000006247"/>
    </source>
</evidence>
<comment type="caution">
    <text evidence="1">The sequence shown here is derived from an EMBL/GenBank/DDBJ whole genome shotgun (WGS) entry which is preliminary data.</text>
</comment>
<sequence>MLGKTIITTPITHTDVGSLAATSNYALPLGRNSYPKDLPGR</sequence>